<dbReference type="GeneID" id="96738139"/>
<dbReference type="SUPFAM" id="SSF69593">
    <property type="entry name" value="Glycerol-3-phosphate (1)-acyltransferase"/>
    <property type="match status" value="1"/>
</dbReference>
<dbReference type="KEGG" id="bhk:B4U37_06830"/>
<dbReference type="SMART" id="SM00563">
    <property type="entry name" value="PlsC"/>
    <property type="match status" value="1"/>
</dbReference>
<dbReference type="PANTHER" id="PTHR10434:SF11">
    <property type="entry name" value="1-ACYL-SN-GLYCEROL-3-PHOSPHATE ACYLTRANSFERASE"/>
    <property type="match status" value="1"/>
</dbReference>
<dbReference type="CDD" id="cd06551">
    <property type="entry name" value="LPLAT"/>
    <property type="match status" value="1"/>
</dbReference>
<dbReference type="EMBL" id="VTEU01000001">
    <property type="protein sequence ID" value="TYS61039.1"/>
    <property type="molecule type" value="Genomic_DNA"/>
</dbReference>
<proteinExistence type="predicted"/>
<dbReference type="RefSeq" id="WP_088017624.1">
    <property type="nucleotide sequence ID" value="NZ_CP020880.1"/>
</dbReference>
<dbReference type="Proteomes" id="UP000323393">
    <property type="component" value="Unassembled WGS sequence"/>
</dbReference>
<dbReference type="GO" id="GO:0005886">
    <property type="term" value="C:plasma membrane"/>
    <property type="evidence" value="ECO:0007669"/>
    <property type="project" value="TreeGrafter"/>
</dbReference>
<evidence type="ECO:0000259" key="3">
    <source>
        <dbReference type="SMART" id="SM00563"/>
    </source>
</evidence>
<sequence>MIPAKKSKRFDYFFHQFNKRFLRFHFKGIYYAKGEHASLPPSPALYIVNHSTWWDALVVFHLNQVVTKQESYVMMHEKGIREFPFFRKIGAFSVNRDNPKDIVRSMNYAKERLKDGKTLWLFPQGDERHLEIRPLGFLPGAVHITKNTAIPIVPVCLYYTFTGERKPEVYIKVEDPVYFSQLTGNSSKEKNQSLEDRYTILLDKVKQDVIQQTTSHYQSLL</sequence>
<reference evidence="5 7" key="2">
    <citation type="submission" date="2019-08" db="EMBL/GenBank/DDBJ databases">
        <title>Bacillus genomes from the desert of Cuatro Cienegas, Coahuila.</title>
        <authorList>
            <person name="Olmedo-Alvarez G."/>
        </authorList>
    </citation>
    <scope>NUCLEOTIDE SEQUENCE [LARGE SCALE GENOMIC DNA]</scope>
    <source>
        <strain evidence="5 7">CH88_3T</strain>
    </source>
</reference>
<evidence type="ECO:0000256" key="2">
    <source>
        <dbReference type="ARBA" id="ARBA00023315"/>
    </source>
</evidence>
<keyword evidence="6" id="KW-1185">Reference proteome</keyword>
<gene>
    <name evidence="4" type="ORF">B4U37_06830</name>
    <name evidence="5" type="ORF">FZC74_01820</name>
</gene>
<reference evidence="4 6" key="1">
    <citation type="submission" date="2017-04" db="EMBL/GenBank/DDBJ databases">
        <title>Complete Genome Sequence of the Bacillus horikoshii 20a strain from Cuatro Cienegas, Coahuila, Mexico.</title>
        <authorList>
            <person name="Zarza E."/>
            <person name="Alcaraz L.D."/>
            <person name="Aguilar-Salinas B."/>
            <person name="Islas A."/>
            <person name="Olmedo-Alvarez G."/>
        </authorList>
    </citation>
    <scope>NUCLEOTIDE SEQUENCE [LARGE SCALE GENOMIC DNA]</scope>
    <source>
        <strain evidence="4 6">20a</strain>
    </source>
</reference>
<dbReference type="EMBL" id="CP020880">
    <property type="protein sequence ID" value="ART75760.1"/>
    <property type="molecule type" value="Genomic_DNA"/>
</dbReference>
<dbReference type="Pfam" id="PF01553">
    <property type="entry name" value="Acyltransferase"/>
    <property type="match status" value="1"/>
</dbReference>
<name>A0A1Y0CKD6_9BACI</name>
<organism evidence="5 7">
    <name type="scientific">Sutcliffiella horikoshii</name>
    <dbReference type="NCBI Taxonomy" id="79883"/>
    <lineage>
        <taxon>Bacteria</taxon>
        <taxon>Bacillati</taxon>
        <taxon>Bacillota</taxon>
        <taxon>Bacilli</taxon>
        <taxon>Bacillales</taxon>
        <taxon>Bacillaceae</taxon>
        <taxon>Sutcliffiella</taxon>
    </lineage>
</organism>
<dbReference type="PANTHER" id="PTHR10434">
    <property type="entry name" value="1-ACYL-SN-GLYCEROL-3-PHOSPHATE ACYLTRANSFERASE"/>
    <property type="match status" value="1"/>
</dbReference>
<evidence type="ECO:0000313" key="4">
    <source>
        <dbReference type="EMBL" id="ART75760.1"/>
    </source>
</evidence>
<keyword evidence="1" id="KW-0808">Transferase</keyword>
<dbReference type="AlphaFoldDB" id="A0A1Y0CKD6"/>
<dbReference type="InterPro" id="IPR002123">
    <property type="entry name" value="Plipid/glycerol_acylTrfase"/>
</dbReference>
<keyword evidence="2 5" id="KW-0012">Acyltransferase</keyword>
<accession>A0A1Y0CKD6</accession>
<evidence type="ECO:0000313" key="6">
    <source>
        <dbReference type="Proteomes" id="UP000195573"/>
    </source>
</evidence>
<evidence type="ECO:0000313" key="5">
    <source>
        <dbReference type="EMBL" id="TYS61039.1"/>
    </source>
</evidence>
<dbReference type="GO" id="GO:0006654">
    <property type="term" value="P:phosphatidic acid biosynthetic process"/>
    <property type="evidence" value="ECO:0007669"/>
    <property type="project" value="TreeGrafter"/>
</dbReference>
<evidence type="ECO:0000256" key="1">
    <source>
        <dbReference type="ARBA" id="ARBA00022679"/>
    </source>
</evidence>
<evidence type="ECO:0000313" key="7">
    <source>
        <dbReference type="Proteomes" id="UP000323393"/>
    </source>
</evidence>
<protein>
    <submittedName>
        <fullName evidence="5">Acyl-phosphate glycerol 3-phosphate acyltransferase</fullName>
    </submittedName>
</protein>
<feature type="domain" description="Phospholipid/glycerol acyltransferase" evidence="3">
    <location>
        <begin position="44"/>
        <end position="160"/>
    </location>
</feature>
<dbReference type="Proteomes" id="UP000195573">
    <property type="component" value="Chromosome"/>
</dbReference>
<dbReference type="GO" id="GO:0003841">
    <property type="term" value="F:1-acylglycerol-3-phosphate O-acyltransferase activity"/>
    <property type="evidence" value="ECO:0007669"/>
    <property type="project" value="TreeGrafter"/>
</dbReference>